<accession>A0AAD0R5E6</accession>
<evidence type="ECO:0000313" key="1">
    <source>
        <dbReference type="EMBL" id="AXM98206.1"/>
    </source>
</evidence>
<protein>
    <submittedName>
        <fullName evidence="1">Histidine kinase</fullName>
    </submittedName>
</protein>
<name>A0AAD0R5E6_PSEDL</name>
<reference evidence="1 2" key="1">
    <citation type="submission" date="2018-07" db="EMBL/GenBank/DDBJ databases">
        <title>Complete genome sequence of a Pseudomonas plecoglossicida strain pathogenic to the marine fish, Larimichthys crocea.</title>
        <authorList>
            <person name="Tao Z."/>
        </authorList>
    </citation>
    <scope>NUCLEOTIDE SEQUENCE [LARGE SCALE GENOMIC DNA]</scope>
    <source>
        <strain evidence="1 2">XSDHY-P</strain>
    </source>
</reference>
<keyword evidence="1" id="KW-0418">Kinase</keyword>
<dbReference type="EMBL" id="CP031146">
    <property type="protein sequence ID" value="AXM98206.1"/>
    <property type="molecule type" value="Genomic_DNA"/>
</dbReference>
<dbReference type="RefSeq" id="WP_016391452.1">
    <property type="nucleotide sequence ID" value="NZ_BSOM01000020.1"/>
</dbReference>
<dbReference type="Proteomes" id="UP000256503">
    <property type="component" value="Chromosome"/>
</dbReference>
<sequence length="131" mass="14578">MRQPYVLIHQARPSHQILLHQACNALGFFDVRVTEDLNDLKACLVRDRGADLLILDHAGNDGLAVLEQVSCEPPRAVLFVGQADAGQTDLASAARQHGLWVLAELPWPLPMQRWQQALRHIQTVTSPTHAH</sequence>
<proteinExistence type="predicted"/>
<keyword evidence="1" id="KW-0808">Transferase</keyword>
<dbReference type="AlphaFoldDB" id="A0AAD0R5E6"/>
<gene>
    <name evidence="1" type="ORF">DVB73_21660</name>
</gene>
<organism evidence="1 2">
    <name type="scientific">Pseudomonas plecoglossicida</name>
    <dbReference type="NCBI Taxonomy" id="70775"/>
    <lineage>
        <taxon>Bacteria</taxon>
        <taxon>Pseudomonadati</taxon>
        <taxon>Pseudomonadota</taxon>
        <taxon>Gammaproteobacteria</taxon>
        <taxon>Pseudomonadales</taxon>
        <taxon>Pseudomonadaceae</taxon>
        <taxon>Pseudomonas</taxon>
    </lineage>
</organism>
<dbReference type="GO" id="GO:0016301">
    <property type="term" value="F:kinase activity"/>
    <property type="evidence" value="ECO:0007669"/>
    <property type="project" value="UniProtKB-KW"/>
</dbReference>
<dbReference type="GeneID" id="49616030"/>
<evidence type="ECO:0000313" key="2">
    <source>
        <dbReference type="Proteomes" id="UP000256503"/>
    </source>
</evidence>